<dbReference type="Proteomes" id="UP000000267">
    <property type="component" value="Unassembled WGS sequence"/>
</dbReference>
<dbReference type="Pfam" id="PF16836">
    <property type="entry name" value="PSY3"/>
    <property type="match status" value="1"/>
</dbReference>
<evidence type="ECO:0000313" key="2">
    <source>
        <dbReference type="Proteomes" id="UP000000267"/>
    </source>
</evidence>
<dbReference type="RefSeq" id="XP_001643440.1">
    <property type="nucleotide sequence ID" value="XM_001643390.1"/>
</dbReference>
<dbReference type="InParanoid" id="A7TQ53"/>
<protein>
    <submittedName>
        <fullName evidence="1">Uncharacterized protein</fullName>
    </submittedName>
</protein>
<sequence>MNSNSILTMDRLINFLIQLNESPIEAFKKCQFVGKSSQQLSGIIIDNISYFTHDNNENGIQNASKAYNNLLKILKLLRKNFGCWIMTISYGMEYYDGVENSTSHLIK</sequence>
<dbReference type="PhylomeDB" id="A7TQ53"/>
<accession>A7TQ53</accession>
<dbReference type="STRING" id="436907.A7TQ53"/>
<dbReference type="Gene3D" id="3.40.50.300">
    <property type="entry name" value="P-loop containing nucleotide triphosphate hydrolases"/>
    <property type="match status" value="1"/>
</dbReference>
<dbReference type="AlphaFoldDB" id="A7TQ53"/>
<evidence type="ECO:0000313" key="1">
    <source>
        <dbReference type="EMBL" id="EDO15582.1"/>
    </source>
</evidence>
<feature type="non-terminal residue" evidence="1">
    <location>
        <position position="107"/>
    </location>
</feature>
<dbReference type="GO" id="GO:0000725">
    <property type="term" value="P:recombinational repair"/>
    <property type="evidence" value="ECO:0007669"/>
    <property type="project" value="InterPro"/>
</dbReference>
<dbReference type="eggNOG" id="ENOG502S12B">
    <property type="taxonomic scope" value="Eukaryota"/>
</dbReference>
<dbReference type="GeneID" id="5543681"/>
<keyword evidence="2" id="KW-1185">Reference proteome</keyword>
<dbReference type="GO" id="GO:0005634">
    <property type="term" value="C:nucleus"/>
    <property type="evidence" value="ECO:0007669"/>
    <property type="project" value="InterPro"/>
</dbReference>
<dbReference type="InterPro" id="IPR027417">
    <property type="entry name" value="P-loop_NTPase"/>
</dbReference>
<dbReference type="OrthoDB" id="4055611at2759"/>
<dbReference type="GO" id="GO:0097196">
    <property type="term" value="C:Shu complex"/>
    <property type="evidence" value="ECO:0007669"/>
    <property type="project" value="InterPro"/>
</dbReference>
<name>A7TQ53_VANPO</name>
<gene>
    <name evidence="1" type="ORF">Kpol_483p1</name>
</gene>
<dbReference type="HOGENOM" id="CLU_103058_1_0_1"/>
<dbReference type="KEGG" id="vpo:Kpol_483p1"/>
<proteinExistence type="predicted"/>
<organism evidence="2">
    <name type="scientific">Vanderwaltozyma polyspora (strain ATCC 22028 / DSM 70294 / BCRC 21397 / CBS 2163 / NBRC 10782 / NRRL Y-8283 / UCD 57-17)</name>
    <name type="common">Kluyveromyces polysporus</name>
    <dbReference type="NCBI Taxonomy" id="436907"/>
    <lineage>
        <taxon>Eukaryota</taxon>
        <taxon>Fungi</taxon>
        <taxon>Dikarya</taxon>
        <taxon>Ascomycota</taxon>
        <taxon>Saccharomycotina</taxon>
        <taxon>Saccharomycetes</taxon>
        <taxon>Saccharomycetales</taxon>
        <taxon>Saccharomycetaceae</taxon>
        <taxon>Vanderwaltozyma</taxon>
    </lineage>
</organism>
<dbReference type="EMBL" id="DS480453">
    <property type="protein sequence ID" value="EDO15582.1"/>
    <property type="molecule type" value="Genomic_DNA"/>
</dbReference>
<dbReference type="InterPro" id="IPR031779">
    <property type="entry name" value="Psy3"/>
</dbReference>
<reference evidence="1 2" key="1">
    <citation type="journal article" date="2007" name="Proc. Natl. Acad. Sci. U.S.A.">
        <title>Independent sorting-out of thousands of duplicated gene pairs in two yeast species descended from a whole-genome duplication.</title>
        <authorList>
            <person name="Scannell D.R."/>
            <person name="Frank A.C."/>
            <person name="Conant G.C."/>
            <person name="Byrne K.P."/>
            <person name="Woolfit M."/>
            <person name="Wolfe K.H."/>
        </authorList>
    </citation>
    <scope>NUCLEOTIDE SEQUENCE [LARGE SCALE GENOMIC DNA]</scope>
    <source>
        <strain evidence="2">ATCC 22028 / DSM 70294 / BCRC 21397 / CBS 2163 / NBRC 10782 / NRRL Y-8283 / UCD 57-17</strain>
    </source>
</reference>